<evidence type="ECO:0000256" key="1">
    <source>
        <dbReference type="SAM" id="SignalP"/>
    </source>
</evidence>
<keyword evidence="1" id="KW-0732">Signal</keyword>
<dbReference type="EMBL" id="HBGZ01026030">
    <property type="protein sequence ID" value="CAD9622085.1"/>
    <property type="molecule type" value="Transcribed_RNA"/>
</dbReference>
<evidence type="ECO:0000313" key="2">
    <source>
        <dbReference type="EMBL" id="CAD9622085.1"/>
    </source>
</evidence>
<protein>
    <submittedName>
        <fullName evidence="2">Uncharacterized protein</fullName>
    </submittedName>
</protein>
<gene>
    <name evidence="2" type="ORF">SMAR0320_LOCUS18518</name>
</gene>
<accession>A0A7S2M0U7</accession>
<proteinExistence type="predicted"/>
<feature type="signal peptide" evidence="1">
    <location>
        <begin position="1"/>
        <end position="25"/>
    </location>
</feature>
<name>A0A7S2M0U7_9STRA</name>
<reference evidence="2" key="1">
    <citation type="submission" date="2021-01" db="EMBL/GenBank/DDBJ databases">
        <authorList>
            <person name="Corre E."/>
            <person name="Pelletier E."/>
            <person name="Niang G."/>
            <person name="Scheremetjew M."/>
            <person name="Finn R."/>
            <person name="Kale V."/>
            <person name="Holt S."/>
            <person name="Cochrane G."/>
            <person name="Meng A."/>
            <person name="Brown T."/>
            <person name="Cohen L."/>
        </authorList>
    </citation>
    <scope>NUCLEOTIDE SEQUENCE</scope>
    <source>
        <strain evidence="2">SM1012Den-03</strain>
    </source>
</reference>
<dbReference type="AlphaFoldDB" id="A0A7S2M0U7"/>
<feature type="chain" id="PRO_5030811367" evidence="1">
    <location>
        <begin position="26"/>
        <end position="180"/>
    </location>
</feature>
<organism evidence="2">
    <name type="scientific">Skeletonema marinoi</name>
    <dbReference type="NCBI Taxonomy" id="267567"/>
    <lineage>
        <taxon>Eukaryota</taxon>
        <taxon>Sar</taxon>
        <taxon>Stramenopiles</taxon>
        <taxon>Ochrophyta</taxon>
        <taxon>Bacillariophyta</taxon>
        <taxon>Coscinodiscophyceae</taxon>
        <taxon>Thalassiosirophycidae</taxon>
        <taxon>Thalassiosirales</taxon>
        <taxon>Skeletonemataceae</taxon>
        <taxon>Skeletonema</taxon>
        <taxon>Skeletonema marinoi-dohrnii complex</taxon>
    </lineage>
</organism>
<sequence length="180" mass="20136">MMWLRLNALALVIVALCQSCLVAYAAEPIIIEEDHPLLNDPQALQAMEIFMGMSPEEREDTIRGLLEAVGDDPKARAEMELIISKLPALEAEQVSGGKLASSLKQMVQDDELAKARQNAKKQLDGTSWEFFLENEEAILEATIAGGQLRPEDAALFKTDKDAWLKQLRMIWEDVAKRDEL</sequence>